<dbReference type="Proteomes" id="UP000515146">
    <property type="component" value="Unplaced"/>
</dbReference>
<dbReference type="InParanoid" id="A0A6P6Y180"/>
<accession>A0A6P6Y180</accession>
<dbReference type="KEGG" id="dpte:113792345"/>
<dbReference type="GO" id="GO:0004521">
    <property type="term" value="F:RNA endonuclease activity"/>
    <property type="evidence" value="ECO:0007669"/>
    <property type="project" value="TreeGrafter"/>
</dbReference>
<dbReference type="GO" id="GO:0005730">
    <property type="term" value="C:nucleolus"/>
    <property type="evidence" value="ECO:0007669"/>
    <property type="project" value="TreeGrafter"/>
</dbReference>
<organism evidence="1 2">
    <name type="scientific">Dermatophagoides pteronyssinus</name>
    <name type="common">European house dust mite</name>
    <dbReference type="NCBI Taxonomy" id="6956"/>
    <lineage>
        <taxon>Eukaryota</taxon>
        <taxon>Metazoa</taxon>
        <taxon>Ecdysozoa</taxon>
        <taxon>Arthropoda</taxon>
        <taxon>Chelicerata</taxon>
        <taxon>Arachnida</taxon>
        <taxon>Acari</taxon>
        <taxon>Acariformes</taxon>
        <taxon>Sarcoptiformes</taxon>
        <taxon>Astigmata</taxon>
        <taxon>Psoroptidia</taxon>
        <taxon>Analgoidea</taxon>
        <taxon>Pyroglyphidae</taxon>
        <taxon>Dermatophagoidinae</taxon>
        <taxon>Dermatophagoides</taxon>
    </lineage>
</organism>
<dbReference type="SUPFAM" id="SSF55205">
    <property type="entry name" value="EPT/RTPC-like"/>
    <property type="match status" value="1"/>
</dbReference>
<name>A0A6P6Y180_DERPT</name>
<sequence>MHNTRVEVDAGLLEGREEQFVFECPSTRGIAYYVEFLLLLAPFLKFPLRAVLTGLTHCATDAAVASLAQTSLFGKEKAGKSPGFGLELVAETPSSLRFAADFCVAKSQSSS</sequence>
<evidence type="ECO:0000313" key="2">
    <source>
        <dbReference type="RefSeq" id="XP_027198054.1"/>
    </source>
</evidence>
<proteinExistence type="predicted"/>
<gene>
    <name evidence="2" type="primary">LOC113792345</name>
</gene>
<keyword evidence="1" id="KW-1185">Reference proteome</keyword>
<protein>
    <submittedName>
        <fullName evidence="2">RNA 3'-terminal phosphate cyclase-like protein</fullName>
    </submittedName>
</protein>
<dbReference type="PANTHER" id="PTHR11096:SF1">
    <property type="entry name" value="RNA 3'-TERMINAL PHOSPHATE CYCLASE-LIKE PROTEIN"/>
    <property type="match status" value="1"/>
</dbReference>
<dbReference type="InterPro" id="IPR013792">
    <property type="entry name" value="RNA3'P_cycl/enolpyr_Trfase_a/b"/>
</dbReference>
<reference evidence="2" key="1">
    <citation type="submission" date="2025-08" db="UniProtKB">
        <authorList>
            <consortium name="RefSeq"/>
        </authorList>
    </citation>
    <scope>IDENTIFICATION</scope>
    <source>
        <strain evidence="2">Airmid</strain>
    </source>
</reference>
<dbReference type="InterPro" id="IPR000228">
    <property type="entry name" value="RNA3'_term_phos_cyc"/>
</dbReference>
<dbReference type="Gene3D" id="3.65.10.20">
    <property type="entry name" value="RNA 3'-terminal phosphate cyclase domain"/>
    <property type="match status" value="1"/>
</dbReference>
<dbReference type="AlphaFoldDB" id="A0A6P6Y180"/>
<dbReference type="RefSeq" id="XP_027198054.1">
    <property type="nucleotide sequence ID" value="XM_027342253.1"/>
</dbReference>
<dbReference type="PANTHER" id="PTHR11096">
    <property type="entry name" value="RNA 3' TERMINAL PHOSPHATE CYCLASE"/>
    <property type="match status" value="1"/>
</dbReference>
<dbReference type="GO" id="GO:0000479">
    <property type="term" value="P:endonucleolytic cleavage of tricistronic rRNA transcript (SSU-rRNA, 5.8S rRNA, LSU-rRNA)"/>
    <property type="evidence" value="ECO:0007669"/>
    <property type="project" value="TreeGrafter"/>
</dbReference>
<evidence type="ECO:0000313" key="1">
    <source>
        <dbReference type="Proteomes" id="UP000515146"/>
    </source>
</evidence>
<dbReference type="InterPro" id="IPR037136">
    <property type="entry name" value="RNA3'_phos_cyclase_dom_sf"/>
</dbReference>